<comment type="caution">
    <text evidence="3">The sequence shown here is derived from an EMBL/GenBank/DDBJ whole genome shotgun (WGS) entry which is preliminary data.</text>
</comment>
<dbReference type="EMBL" id="JACZDF010000005">
    <property type="protein sequence ID" value="MBD9699880.1"/>
    <property type="molecule type" value="Genomic_DNA"/>
</dbReference>
<dbReference type="Pfam" id="PF03795">
    <property type="entry name" value="YCII"/>
    <property type="match status" value="1"/>
</dbReference>
<protein>
    <recommendedName>
        <fullName evidence="2">YCII-related domain-containing protein</fullName>
    </recommendedName>
</protein>
<sequence length="94" mass="9930">MTVYAVQYTYTQDTATLDAVRPEHRAYLRSCLEAGTLLASGPLEGGRALLLLSVADRSALDALLAGDPFRGAGVLGSVDVAEWKPVIGPWAELA</sequence>
<comment type="similarity">
    <text evidence="1">Belongs to the YciI family.</text>
</comment>
<dbReference type="InterPro" id="IPR011008">
    <property type="entry name" value="Dimeric_a/b-barrel"/>
</dbReference>
<keyword evidence="4" id="KW-1185">Reference proteome</keyword>
<dbReference type="Gene3D" id="3.30.70.1060">
    <property type="entry name" value="Dimeric alpha+beta barrel"/>
    <property type="match status" value="1"/>
</dbReference>
<evidence type="ECO:0000313" key="3">
    <source>
        <dbReference type="EMBL" id="MBD9699880.1"/>
    </source>
</evidence>
<feature type="domain" description="YCII-related" evidence="2">
    <location>
        <begin position="5"/>
        <end position="84"/>
    </location>
</feature>
<accession>A0ABR9DV48</accession>
<proteinExistence type="inferred from homology"/>
<name>A0ABR9DV48_9MICO</name>
<dbReference type="Proteomes" id="UP000642107">
    <property type="component" value="Unassembled WGS sequence"/>
</dbReference>
<evidence type="ECO:0000259" key="2">
    <source>
        <dbReference type="Pfam" id="PF03795"/>
    </source>
</evidence>
<gene>
    <name evidence="3" type="ORF">IGS67_10305</name>
</gene>
<dbReference type="RefSeq" id="WP_192280470.1">
    <property type="nucleotide sequence ID" value="NZ_JACZDF010000005.1"/>
</dbReference>
<organism evidence="3 4">
    <name type="scientific">Flavimobilis rhizosphaerae</name>
    <dbReference type="NCBI Taxonomy" id="2775421"/>
    <lineage>
        <taxon>Bacteria</taxon>
        <taxon>Bacillati</taxon>
        <taxon>Actinomycetota</taxon>
        <taxon>Actinomycetes</taxon>
        <taxon>Micrococcales</taxon>
        <taxon>Jonesiaceae</taxon>
        <taxon>Flavimobilis</taxon>
    </lineage>
</organism>
<reference evidence="3 4" key="1">
    <citation type="submission" date="2020-09" db="EMBL/GenBank/DDBJ databases">
        <title>Flavimobilis rhizosphaerae sp. nov., isolated from rhizosphere soil of Spartina alterniflora.</title>
        <authorList>
            <person name="Hanqin C."/>
        </authorList>
    </citation>
    <scope>NUCLEOTIDE SEQUENCE [LARGE SCALE GENOMIC DNA]</scope>
    <source>
        <strain evidence="3 4">GY 10621</strain>
    </source>
</reference>
<dbReference type="InterPro" id="IPR005545">
    <property type="entry name" value="YCII"/>
</dbReference>
<dbReference type="SUPFAM" id="SSF54909">
    <property type="entry name" value="Dimeric alpha+beta barrel"/>
    <property type="match status" value="1"/>
</dbReference>
<evidence type="ECO:0000256" key="1">
    <source>
        <dbReference type="ARBA" id="ARBA00007689"/>
    </source>
</evidence>
<evidence type="ECO:0000313" key="4">
    <source>
        <dbReference type="Proteomes" id="UP000642107"/>
    </source>
</evidence>